<dbReference type="GO" id="GO:0001650">
    <property type="term" value="C:fibrillar center"/>
    <property type="evidence" value="ECO:0007669"/>
    <property type="project" value="TreeGrafter"/>
</dbReference>
<feature type="region of interest" description="Disordered" evidence="2">
    <location>
        <begin position="668"/>
        <end position="904"/>
    </location>
</feature>
<dbReference type="RefSeq" id="XP_030048608.1">
    <property type="nucleotide sequence ID" value="XM_030192748.1"/>
</dbReference>
<keyword evidence="1" id="KW-0677">Repeat</keyword>
<dbReference type="SUPFAM" id="SSF50978">
    <property type="entry name" value="WD40 repeat-like"/>
    <property type="match status" value="1"/>
</dbReference>
<proteinExistence type="predicted"/>
<dbReference type="OrthoDB" id="2382881at2759"/>
<feature type="compositionally biased region" description="Polar residues" evidence="2">
    <location>
        <begin position="1185"/>
        <end position="1200"/>
    </location>
</feature>
<dbReference type="PANTHER" id="PTHR15319:SF1">
    <property type="entry name" value="TATA BOX-BINDING PROTEIN-ASSOCIATED FACTOR RNA POLYMERASE I SUBUNIT C"/>
    <property type="match status" value="1"/>
</dbReference>
<dbReference type="InterPro" id="IPR049087">
    <property type="entry name" value="TAF1C_beta-prop"/>
</dbReference>
<accession>A0A6P7X816</accession>
<dbReference type="GeneID" id="115462765"/>
<dbReference type="InterPro" id="IPR049089">
    <property type="entry name" value="TAF1C_C"/>
</dbReference>
<dbReference type="CTD" id="9013"/>
<protein>
    <submittedName>
        <fullName evidence="7">TATA box-binding protein-associated factor RNA polymerase I subunit C isoform X1</fullName>
    </submittedName>
</protein>
<feature type="domain" description="TAF1C C-terminal" evidence="5">
    <location>
        <begin position="1200"/>
        <end position="1272"/>
    </location>
</feature>
<evidence type="ECO:0000259" key="4">
    <source>
        <dbReference type="Pfam" id="PF20642"/>
    </source>
</evidence>
<feature type="compositionally biased region" description="Basic and acidic residues" evidence="2">
    <location>
        <begin position="722"/>
        <end position="733"/>
    </location>
</feature>
<evidence type="ECO:0000313" key="6">
    <source>
        <dbReference type="Proteomes" id="UP000515156"/>
    </source>
</evidence>
<feature type="domain" description="TAF1C helical bundle" evidence="4">
    <location>
        <begin position="541"/>
        <end position="619"/>
    </location>
</feature>
<name>A0A6P7X816_9AMPH</name>
<dbReference type="Pfam" id="PF20643">
    <property type="entry name" value="TAF1C_C"/>
    <property type="match status" value="1"/>
</dbReference>
<dbReference type="InterPro" id="IPR038801">
    <property type="entry name" value="TAF1C"/>
</dbReference>
<dbReference type="InterPro" id="IPR049090">
    <property type="entry name" value="TAF1C_HB"/>
</dbReference>
<evidence type="ECO:0000256" key="2">
    <source>
        <dbReference type="SAM" id="MobiDB-lite"/>
    </source>
</evidence>
<organism evidence="6 7">
    <name type="scientific">Microcaecilia unicolor</name>
    <dbReference type="NCBI Taxonomy" id="1415580"/>
    <lineage>
        <taxon>Eukaryota</taxon>
        <taxon>Metazoa</taxon>
        <taxon>Chordata</taxon>
        <taxon>Craniata</taxon>
        <taxon>Vertebrata</taxon>
        <taxon>Euteleostomi</taxon>
        <taxon>Amphibia</taxon>
        <taxon>Gymnophiona</taxon>
        <taxon>Siphonopidae</taxon>
        <taxon>Microcaecilia</taxon>
    </lineage>
</organism>
<sequence>MEFPESLFPGFYHVGPSDRDPSGGPLVSGWGEYRNVLVGESSSRSKTEFTFQPLYKKDGERWEPAQAVACPILPHNTGGRVPQVTPQDLMYKECIRNPYRRSRKGSVTLNFTQQLANFFLDHADTAFSSMAKLLEENYYFGNKKILGDARMLIKAAELHKCLSGAKNRECPLAYTTRRSQLFSHLNRDWLYEVPVVLLAQQIYEEMTEQWNRLQFNEAATGGALVWLPSLELPRSRKGCLVYPGGEAMNYLKFQDFVLRLSEDEVPVPQRRGKPAEFQLNSRIQQIAAHCVDGEAFVGVRSDYHCAVWKVSSRSHPVPLQVVKTQNVATCINVSPHIPGELTVCTESGSVYIWNLETGLRRVHQDEDNMFFQDHSMWRWSDFTHHPRVVTFADRTGVKLIDLRLPENHGLSLLKMGAESDCQRGERVIFPKYLSEVHPCHHLITTQFSLYIVDERFPSVPMLKWDHMLKSPPVFAHVTAGERKDRSNKVLLGTQSSQEILMLQYTGGNKFPCQLLGPARKLSRISDFLTYLPLKMPHQEEMLRERLASPGAGLTAVHQKQGVETLLVFQLSEAGDLFFQPFIHQNPAPESLQRRGLEEPETGATRSCHLLPETSKGPQRRESRAQDLGSAQRYLSSKGLQGAGAPLQSGDDSEAHVSLSDLEFCVNDSESATSEQQGGSGAGEGSSDDDRVSLSHLEVVNNDSESATSEQQGGSGAGEGSSDDDRVSLSHLEVESSDDEQVSHSHLGEESSDDEQVSRSHLGEESSDDEQVSRSHLEVVNDSESTTSEQQGGSGAGEGSSDDDRVSLSHLEVVNNDSESATSEQQGGSGAGEGSSDDEQVSCSHLEVVNDSESTTSEQQSVLGPVEGGTAVGQRSERGTDFSLMEGGSDEQCREESEEMGQGEAHTHVVLSTATISRCRRWLKAFLRDQKRIQYSAQRVGIRPTFHCRQLFKLAELQVQNKTMYAELRQRFRACMKQQLVVGREDMEPLEFVSFPDPVDPLVWTDDLSLRLTASWKGQWRNWWEEQLGLNRSQKIQALREKRRQQKLAKGRCSLSGSFTSSASCKSDLLGSSDYSLCSADSQWLTESPSDLGSCSLTVTSRDTSQLVSILKAPGKNADCSQTELAPALREHSEFVDQHDSPPVAELLTDEGKDTDLVKSVQSGSWLGSRGQLENHLVNSGQQRHVKSSQPSSTVQLPSFHSQPLSSQALQSQGIPRERRKIVQDYFSALPDSKKHAEHFLGTKTQGSRPATPASQVRLAESQPQRKRARMGF</sequence>
<dbReference type="KEGG" id="muo:115462765"/>
<dbReference type="InParanoid" id="A0A6P7X816"/>
<reference evidence="7" key="1">
    <citation type="submission" date="2025-08" db="UniProtKB">
        <authorList>
            <consortium name="RefSeq"/>
        </authorList>
    </citation>
    <scope>IDENTIFICATION</scope>
</reference>
<feature type="compositionally biased region" description="Polar residues" evidence="2">
    <location>
        <begin position="1242"/>
        <end position="1254"/>
    </location>
</feature>
<gene>
    <name evidence="7" type="primary">TAF1C</name>
</gene>
<feature type="domain" description="TAF1C helical bundle" evidence="4">
    <location>
        <begin position="901"/>
        <end position="1061"/>
    </location>
</feature>
<dbReference type="Proteomes" id="UP000515156">
    <property type="component" value="Chromosome 2"/>
</dbReference>
<evidence type="ECO:0000313" key="7">
    <source>
        <dbReference type="RefSeq" id="XP_030048608.1"/>
    </source>
</evidence>
<dbReference type="AlphaFoldDB" id="A0A6P7X816"/>
<feature type="region of interest" description="Disordered" evidence="2">
    <location>
        <begin position="1185"/>
        <end position="1214"/>
    </location>
</feature>
<evidence type="ECO:0000259" key="5">
    <source>
        <dbReference type="Pfam" id="PF20643"/>
    </source>
</evidence>
<dbReference type="GO" id="GO:0001164">
    <property type="term" value="F:RNA polymerase I core promoter sequence-specific DNA binding"/>
    <property type="evidence" value="ECO:0007669"/>
    <property type="project" value="TreeGrafter"/>
</dbReference>
<dbReference type="Pfam" id="PF20641">
    <property type="entry name" value="TAF1C_beta-prop"/>
    <property type="match status" value="1"/>
</dbReference>
<dbReference type="Gene3D" id="2.130.10.10">
    <property type="entry name" value="YVTN repeat-like/Quinoprotein amine dehydrogenase"/>
    <property type="match status" value="1"/>
</dbReference>
<dbReference type="InterPro" id="IPR036322">
    <property type="entry name" value="WD40_repeat_dom_sf"/>
</dbReference>
<feature type="compositionally biased region" description="Polar residues" evidence="2">
    <location>
        <begin position="850"/>
        <end position="861"/>
    </location>
</feature>
<dbReference type="PANTHER" id="PTHR15319">
    <property type="entry name" value="TATA BOX-BINDING PROTEIN ASSOCIATED FACTOR RNA POLYMERASE I SUBUNIT C"/>
    <property type="match status" value="1"/>
</dbReference>
<feature type="region of interest" description="Disordered" evidence="2">
    <location>
        <begin position="588"/>
        <end position="629"/>
    </location>
</feature>
<dbReference type="InterPro" id="IPR015943">
    <property type="entry name" value="WD40/YVTN_repeat-like_dom_sf"/>
</dbReference>
<feature type="domain" description="TAF1C beta-propeller" evidence="3">
    <location>
        <begin position="297"/>
        <end position="434"/>
    </location>
</feature>
<evidence type="ECO:0000256" key="1">
    <source>
        <dbReference type="ARBA" id="ARBA00022737"/>
    </source>
</evidence>
<feature type="compositionally biased region" description="Low complexity" evidence="2">
    <location>
        <begin position="1201"/>
        <end position="1212"/>
    </location>
</feature>
<dbReference type="Pfam" id="PF20642">
    <property type="entry name" value="TAF1C_HB"/>
    <property type="match status" value="2"/>
</dbReference>
<keyword evidence="6" id="KW-1185">Reference proteome</keyword>
<evidence type="ECO:0000259" key="3">
    <source>
        <dbReference type="Pfam" id="PF20641"/>
    </source>
</evidence>
<feature type="region of interest" description="Disordered" evidence="2">
    <location>
        <begin position="1232"/>
        <end position="1272"/>
    </location>
</feature>